<gene>
    <name evidence="2" type="ORF">GOP47_0025824</name>
</gene>
<evidence type="ECO:0000259" key="1">
    <source>
        <dbReference type="Pfam" id="PF03364"/>
    </source>
</evidence>
<comment type="caution">
    <text evidence="2">The sequence shown here is derived from an EMBL/GenBank/DDBJ whole genome shotgun (WGS) entry which is preliminary data.</text>
</comment>
<dbReference type="EMBL" id="JABFUD020000025">
    <property type="protein sequence ID" value="KAI5059505.1"/>
    <property type="molecule type" value="Genomic_DNA"/>
</dbReference>
<feature type="domain" description="Coenzyme Q-binding protein COQ10 START" evidence="1">
    <location>
        <begin position="115"/>
        <end position="264"/>
    </location>
</feature>
<dbReference type="OrthoDB" id="5732at2759"/>
<protein>
    <recommendedName>
        <fullName evidence="1">Coenzyme Q-binding protein COQ10 START domain-containing protein</fullName>
    </recommendedName>
</protein>
<evidence type="ECO:0000313" key="2">
    <source>
        <dbReference type="EMBL" id="KAI5059505.1"/>
    </source>
</evidence>
<dbReference type="InterPro" id="IPR005031">
    <property type="entry name" value="COQ10_START"/>
</dbReference>
<accession>A0A9D4U227</accession>
<reference evidence="2" key="1">
    <citation type="submission" date="2021-01" db="EMBL/GenBank/DDBJ databases">
        <title>Adiantum capillus-veneris genome.</title>
        <authorList>
            <person name="Fang Y."/>
            <person name="Liao Q."/>
        </authorList>
    </citation>
    <scope>NUCLEOTIDE SEQUENCE</scope>
    <source>
        <strain evidence="2">H3</strain>
        <tissue evidence="2">Leaf</tissue>
    </source>
</reference>
<sequence length="281" mass="31298">MIAHLSVRELLQATSKAEGCRGHEITTSFRRRVVSSIARDSYVASVWPSVELQAQLQRARRRAGPSAFSESGELLTCHENEDESAQISAKIDPFSTLKIETIGKNCRRIIIAIPIDAPLETLWSVLTNYEGLADFLPGLAVCKVEDRWETGARLFQIGEQNLALGLKFKAKGVIIVEERPIEVLSSSISRQIDFEMIEGDFQIFKGAWQMEQVSDDNKRSANNESVACSSCGTVLTYVVDVQPKVWLPVRLVESILSKEIQNNLLCVRNKVLKVHSLLPAC</sequence>
<dbReference type="PANTHER" id="PTHR34060">
    <property type="entry name" value="POLYKETIDE CYCLASE / DEHYDRASE AND LIPID TRANSPORT PROTEIN"/>
    <property type="match status" value="1"/>
</dbReference>
<dbReference type="AlphaFoldDB" id="A0A9D4U227"/>
<dbReference type="SUPFAM" id="SSF55961">
    <property type="entry name" value="Bet v1-like"/>
    <property type="match status" value="1"/>
</dbReference>
<evidence type="ECO:0000313" key="3">
    <source>
        <dbReference type="Proteomes" id="UP000886520"/>
    </source>
</evidence>
<keyword evidence="3" id="KW-1185">Reference proteome</keyword>
<proteinExistence type="predicted"/>
<dbReference type="Pfam" id="PF03364">
    <property type="entry name" value="Polyketide_cyc"/>
    <property type="match status" value="1"/>
</dbReference>
<organism evidence="2 3">
    <name type="scientific">Adiantum capillus-veneris</name>
    <name type="common">Maidenhair fern</name>
    <dbReference type="NCBI Taxonomy" id="13818"/>
    <lineage>
        <taxon>Eukaryota</taxon>
        <taxon>Viridiplantae</taxon>
        <taxon>Streptophyta</taxon>
        <taxon>Embryophyta</taxon>
        <taxon>Tracheophyta</taxon>
        <taxon>Polypodiopsida</taxon>
        <taxon>Polypodiidae</taxon>
        <taxon>Polypodiales</taxon>
        <taxon>Pteridineae</taxon>
        <taxon>Pteridaceae</taxon>
        <taxon>Vittarioideae</taxon>
        <taxon>Adiantum</taxon>
    </lineage>
</organism>
<dbReference type="InterPro" id="IPR023393">
    <property type="entry name" value="START-like_dom_sf"/>
</dbReference>
<dbReference type="Gene3D" id="3.30.530.20">
    <property type="match status" value="1"/>
</dbReference>
<dbReference type="Proteomes" id="UP000886520">
    <property type="component" value="Chromosome 25"/>
</dbReference>
<name>A0A9D4U227_ADICA</name>
<dbReference type="PANTHER" id="PTHR34060:SF1">
    <property type="entry name" value="POLYKETIDE CYCLASE _ DEHYDRASE AND LIPID TRANSPORT PROTEIN"/>
    <property type="match status" value="1"/>
</dbReference>